<dbReference type="InterPro" id="IPR004111">
    <property type="entry name" value="Repressor_TetR_C"/>
</dbReference>
<organism evidence="4 5">
    <name type="scientific">Tamaricihabitans halophyticus</name>
    <dbReference type="NCBI Taxonomy" id="1262583"/>
    <lineage>
        <taxon>Bacteria</taxon>
        <taxon>Bacillati</taxon>
        <taxon>Actinomycetota</taxon>
        <taxon>Actinomycetes</taxon>
        <taxon>Pseudonocardiales</taxon>
        <taxon>Pseudonocardiaceae</taxon>
        <taxon>Tamaricihabitans</taxon>
    </lineage>
</organism>
<keyword evidence="5" id="KW-1185">Reference proteome</keyword>
<dbReference type="GO" id="GO:0045892">
    <property type="term" value="P:negative regulation of DNA-templated transcription"/>
    <property type="evidence" value="ECO:0007669"/>
    <property type="project" value="InterPro"/>
</dbReference>
<dbReference type="Gene3D" id="1.10.357.10">
    <property type="entry name" value="Tetracycline Repressor, domain 2"/>
    <property type="match status" value="1"/>
</dbReference>
<evidence type="ECO:0000256" key="1">
    <source>
        <dbReference type="ARBA" id="ARBA00023015"/>
    </source>
</evidence>
<keyword evidence="1" id="KW-0805">Transcription regulation</keyword>
<dbReference type="EMBL" id="SLXQ01000001">
    <property type="protein sequence ID" value="TCP56834.1"/>
    <property type="molecule type" value="Genomic_DNA"/>
</dbReference>
<proteinExistence type="predicted"/>
<dbReference type="RefSeq" id="WP_132875388.1">
    <property type="nucleotide sequence ID" value="NZ_SLXQ01000001.1"/>
</dbReference>
<evidence type="ECO:0000313" key="4">
    <source>
        <dbReference type="EMBL" id="TCP56834.1"/>
    </source>
</evidence>
<evidence type="ECO:0000313" key="5">
    <source>
        <dbReference type="Proteomes" id="UP000294911"/>
    </source>
</evidence>
<sequence length="87" mass="9633">MLRHPWSATLASAAASVSGLVIGTTSAQLAWRHEQETVARQTMNEHVRQNSAEYPVFAETLSALDEDWAGHFDRSIAFLLAGLRQPR</sequence>
<keyword evidence="2" id="KW-0804">Transcription</keyword>
<feature type="domain" description="Tetracycline repressor TetR C-terminal" evidence="3">
    <location>
        <begin position="10"/>
        <end position="85"/>
    </location>
</feature>
<evidence type="ECO:0000256" key="2">
    <source>
        <dbReference type="ARBA" id="ARBA00023163"/>
    </source>
</evidence>
<dbReference type="AlphaFoldDB" id="A0A4R2R4J4"/>
<protein>
    <submittedName>
        <fullName evidence="4">Tetracycline repressor-like protein</fullName>
    </submittedName>
</protein>
<dbReference type="InterPro" id="IPR036271">
    <property type="entry name" value="Tet_transcr_reg_TetR-rel_C_sf"/>
</dbReference>
<comment type="caution">
    <text evidence="4">The sequence shown here is derived from an EMBL/GenBank/DDBJ whole genome shotgun (WGS) entry which is preliminary data.</text>
</comment>
<evidence type="ECO:0000259" key="3">
    <source>
        <dbReference type="Pfam" id="PF02909"/>
    </source>
</evidence>
<accession>A0A4R2R4J4</accession>
<dbReference type="Proteomes" id="UP000294911">
    <property type="component" value="Unassembled WGS sequence"/>
</dbReference>
<gene>
    <name evidence="4" type="ORF">EV191_101781</name>
</gene>
<dbReference type="SUPFAM" id="SSF48498">
    <property type="entry name" value="Tetracyclin repressor-like, C-terminal domain"/>
    <property type="match status" value="1"/>
</dbReference>
<reference evidence="4 5" key="1">
    <citation type="submission" date="2019-03" db="EMBL/GenBank/DDBJ databases">
        <title>Genomic Encyclopedia of Type Strains, Phase IV (KMG-IV): sequencing the most valuable type-strain genomes for metagenomic binning, comparative biology and taxonomic classification.</title>
        <authorList>
            <person name="Goeker M."/>
        </authorList>
    </citation>
    <scope>NUCLEOTIDE SEQUENCE [LARGE SCALE GENOMIC DNA]</scope>
    <source>
        <strain evidence="4 5">DSM 45765</strain>
    </source>
</reference>
<name>A0A4R2R4J4_9PSEU</name>
<dbReference type="Pfam" id="PF02909">
    <property type="entry name" value="TetR_C_1"/>
    <property type="match status" value="1"/>
</dbReference>